<evidence type="ECO:0000313" key="4">
    <source>
        <dbReference type="Proteomes" id="UP000734218"/>
    </source>
</evidence>
<feature type="region of interest" description="Disordered" evidence="1">
    <location>
        <begin position="30"/>
        <end position="54"/>
    </location>
</feature>
<organism evidence="3 4">
    <name type="scientific">Sphingomonas jejuensis</name>
    <dbReference type="NCBI Taxonomy" id="904715"/>
    <lineage>
        <taxon>Bacteria</taxon>
        <taxon>Pseudomonadati</taxon>
        <taxon>Pseudomonadota</taxon>
        <taxon>Alphaproteobacteria</taxon>
        <taxon>Sphingomonadales</taxon>
        <taxon>Sphingomonadaceae</taxon>
        <taxon>Sphingomonas</taxon>
    </lineage>
</organism>
<name>A0ABX0XPF9_9SPHN</name>
<dbReference type="Proteomes" id="UP000734218">
    <property type="component" value="Unassembled WGS sequence"/>
</dbReference>
<sequence>MADYWWLILLVAVLAVIGLVLLTRRGGGETLDRSTRTHEVSRDPEPDGPADQAVPPVLVIPQAAPLDVVPPSIPLIDEARVVIEDAPSAGAEDTADSDGPPDDLTVMKGVGPKLAALLADLGVTRYAQIARWTEADLARVDERLGAFKGRPTRDRWIEQARLLSGDDRGAFERTFGKIDPAA</sequence>
<evidence type="ECO:0000256" key="2">
    <source>
        <dbReference type="SAM" id="Phobius"/>
    </source>
</evidence>
<accession>A0ABX0XPF9</accession>
<keyword evidence="2" id="KW-0812">Transmembrane</keyword>
<reference evidence="3 4" key="1">
    <citation type="submission" date="2020-03" db="EMBL/GenBank/DDBJ databases">
        <title>Genomic Encyclopedia of Type Strains, Phase IV (KMG-IV): sequencing the most valuable type-strain genomes for metagenomic binning, comparative biology and taxonomic classification.</title>
        <authorList>
            <person name="Goeker M."/>
        </authorList>
    </citation>
    <scope>NUCLEOTIDE SEQUENCE [LARGE SCALE GENOMIC DNA]</scope>
    <source>
        <strain evidence="3 4">DSM 27651</strain>
    </source>
</reference>
<evidence type="ECO:0000313" key="3">
    <source>
        <dbReference type="EMBL" id="NJC34550.1"/>
    </source>
</evidence>
<keyword evidence="2" id="KW-1133">Transmembrane helix</keyword>
<dbReference type="EMBL" id="JAATJE010000002">
    <property type="protein sequence ID" value="NJC34550.1"/>
    <property type="molecule type" value="Genomic_DNA"/>
</dbReference>
<dbReference type="RefSeq" id="WP_245196811.1">
    <property type="nucleotide sequence ID" value="NZ_JAATJE010000002.1"/>
</dbReference>
<evidence type="ECO:0000256" key="1">
    <source>
        <dbReference type="SAM" id="MobiDB-lite"/>
    </source>
</evidence>
<feature type="transmembrane region" description="Helical" evidence="2">
    <location>
        <begin position="6"/>
        <end position="23"/>
    </location>
</feature>
<keyword evidence="4" id="KW-1185">Reference proteome</keyword>
<proteinExistence type="predicted"/>
<dbReference type="Gene3D" id="1.10.150.20">
    <property type="entry name" value="5' to 3' exonuclease, C-terminal subdomain"/>
    <property type="match status" value="1"/>
</dbReference>
<protein>
    <submittedName>
        <fullName evidence="3">Flap endonuclease-1-like 5' DNA nuclease</fullName>
    </submittedName>
</protein>
<keyword evidence="2" id="KW-0472">Membrane</keyword>
<feature type="compositionally biased region" description="Basic and acidic residues" evidence="1">
    <location>
        <begin position="30"/>
        <end position="45"/>
    </location>
</feature>
<gene>
    <name evidence="3" type="ORF">GGR88_002064</name>
</gene>
<comment type="caution">
    <text evidence="3">The sequence shown here is derived from an EMBL/GenBank/DDBJ whole genome shotgun (WGS) entry which is preliminary data.</text>
</comment>